<evidence type="ECO:0000313" key="2">
    <source>
        <dbReference type="EMBL" id="KAF2637734.1"/>
    </source>
</evidence>
<dbReference type="EMBL" id="MU006792">
    <property type="protein sequence ID" value="KAF2637734.1"/>
    <property type="molecule type" value="Genomic_DNA"/>
</dbReference>
<proteinExistence type="predicted"/>
<protein>
    <submittedName>
        <fullName evidence="2">GPI anchored dioxygenase-like protein</fullName>
    </submittedName>
</protein>
<keyword evidence="2" id="KW-0223">Dioxygenase</keyword>
<dbReference type="InterPro" id="IPR015889">
    <property type="entry name" value="Intradiol_dOase_core"/>
</dbReference>
<dbReference type="Proteomes" id="UP000799753">
    <property type="component" value="Unassembled WGS sequence"/>
</dbReference>
<keyword evidence="1" id="KW-0732">Signal</keyword>
<name>A0A6A6RUQ5_9PLEO</name>
<dbReference type="CDD" id="cd03457">
    <property type="entry name" value="intradiol_dioxygenase_like"/>
    <property type="match status" value="1"/>
</dbReference>
<evidence type="ECO:0000313" key="3">
    <source>
        <dbReference type="Proteomes" id="UP000799753"/>
    </source>
</evidence>
<dbReference type="OrthoDB" id="121380at2759"/>
<reference evidence="2" key="1">
    <citation type="journal article" date="2020" name="Stud. Mycol.">
        <title>101 Dothideomycetes genomes: a test case for predicting lifestyles and emergence of pathogens.</title>
        <authorList>
            <person name="Haridas S."/>
            <person name="Albert R."/>
            <person name="Binder M."/>
            <person name="Bloem J."/>
            <person name="Labutti K."/>
            <person name="Salamov A."/>
            <person name="Andreopoulos B."/>
            <person name="Baker S."/>
            <person name="Barry K."/>
            <person name="Bills G."/>
            <person name="Bluhm B."/>
            <person name="Cannon C."/>
            <person name="Castanera R."/>
            <person name="Culley D."/>
            <person name="Daum C."/>
            <person name="Ezra D."/>
            <person name="Gonzalez J."/>
            <person name="Henrissat B."/>
            <person name="Kuo A."/>
            <person name="Liang C."/>
            <person name="Lipzen A."/>
            <person name="Lutzoni F."/>
            <person name="Magnuson J."/>
            <person name="Mondo S."/>
            <person name="Nolan M."/>
            <person name="Ohm R."/>
            <person name="Pangilinan J."/>
            <person name="Park H.-J."/>
            <person name="Ramirez L."/>
            <person name="Alfaro M."/>
            <person name="Sun H."/>
            <person name="Tritt A."/>
            <person name="Yoshinaga Y."/>
            <person name="Zwiers L.-H."/>
            <person name="Turgeon B."/>
            <person name="Goodwin S."/>
            <person name="Spatafora J."/>
            <person name="Crous P."/>
            <person name="Grigoriev I."/>
        </authorList>
    </citation>
    <scope>NUCLEOTIDE SEQUENCE</scope>
    <source>
        <strain evidence="2">CBS 473.64</strain>
    </source>
</reference>
<accession>A0A6A6RUQ5</accession>
<feature type="chain" id="PRO_5025559312" evidence="1">
    <location>
        <begin position="19"/>
        <end position="368"/>
    </location>
</feature>
<sequence length="368" mass="40091">MVALQFLTAMLAAPLVLAHPGETAEAVKREMAMRNIQHAKATRALGECQNSAQSLALRRDAAVRRAVKAQELRAKRGLSSEQMNHQKRDLTNLEIYANTSHNQTEALQYTLDSAETTIFGSNNTCALVPETTIGPYYVTGESIRSNITEGQAGIPMHIDIQFVDQNTCLGVDSIAADVWHCNSTGSYSGVAAEGEGGVDSTFLRGVQISDDSGVVAFDTLFPGHYDDRVTHFHLVVQSNYTTLPNSTYIDGRTLHIGQIYFEDTLVKAVEETYPYNTNTIAYTTWEEDGWMLEEATTDYDPFVEYVQLGDKLEDGLLAWITVALDLNSDHTANVTGGAAAHYYEGGGVAVENSDKGLPPSNPNAQTPS</sequence>
<dbReference type="SUPFAM" id="SSF49482">
    <property type="entry name" value="Aromatic compound dioxygenase"/>
    <property type="match status" value="1"/>
</dbReference>
<evidence type="ECO:0000256" key="1">
    <source>
        <dbReference type="SAM" id="SignalP"/>
    </source>
</evidence>
<keyword evidence="2" id="KW-0560">Oxidoreductase</keyword>
<feature type="signal peptide" evidence="1">
    <location>
        <begin position="1"/>
        <end position="18"/>
    </location>
</feature>
<organism evidence="2 3">
    <name type="scientific">Massarina eburnea CBS 473.64</name>
    <dbReference type="NCBI Taxonomy" id="1395130"/>
    <lineage>
        <taxon>Eukaryota</taxon>
        <taxon>Fungi</taxon>
        <taxon>Dikarya</taxon>
        <taxon>Ascomycota</taxon>
        <taxon>Pezizomycotina</taxon>
        <taxon>Dothideomycetes</taxon>
        <taxon>Pleosporomycetidae</taxon>
        <taxon>Pleosporales</taxon>
        <taxon>Massarineae</taxon>
        <taxon>Massarinaceae</taxon>
        <taxon>Massarina</taxon>
    </lineage>
</organism>
<dbReference type="Gene3D" id="2.60.130.10">
    <property type="entry name" value="Aromatic compound dioxygenase"/>
    <property type="match status" value="1"/>
</dbReference>
<dbReference type="AlphaFoldDB" id="A0A6A6RUQ5"/>
<gene>
    <name evidence="2" type="ORF">P280DRAFT_471912</name>
</gene>
<keyword evidence="3" id="KW-1185">Reference proteome</keyword>
<dbReference type="PANTHER" id="PTHR34315">
    <property type="match status" value="1"/>
</dbReference>
<dbReference type="GO" id="GO:0016702">
    <property type="term" value="F:oxidoreductase activity, acting on single donors with incorporation of molecular oxygen, incorporation of two atoms of oxygen"/>
    <property type="evidence" value="ECO:0007669"/>
    <property type="project" value="InterPro"/>
</dbReference>
<dbReference type="PANTHER" id="PTHR34315:SF1">
    <property type="entry name" value="INTRADIOL RING-CLEAVAGE DIOXYGENASES DOMAIN-CONTAINING PROTEIN-RELATED"/>
    <property type="match status" value="1"/>
</dbReference>
<dbReference type="GO" id="GO:0005506">
    <property type="term" value="F:iron ion binding"/>
    <property type="evidence" value="ECO:0007669"/>
    <property type="project" value="InterPro"/>
</dbReference>